<feature type="signal peptide" evidence="1">
    <location>
        <begin position="1"/>
        <end position="28"/>
    </location>
</feature>
<keyword evidence="1" id="KW-0732">Signal</keyword>
<evidence type="ECO:0000259" key="2">
    <source>
        <dbReference type="Pfam" id="PF13360"/>
    </source>
</evidence>
<dbReference type="EMBL" id="SNYV01000018">
    <property type="protein sequence ID" value="TDQ73747.1"/>
    <property type="molecule type" value="Genomic_DNA"/>
</dbReference>
<keyword evidence="4" id="KW-1185">Reference proteome</keyword>
<dbReference type="InterPro" id="IPR015943">
    <property type="entry name" value="WD40/YVTN_repeat-like_dom_sf"/>
</dbReference>
<dbReference type="AlphaFoldDB" id="A0A4R6W4W2"/>
<evidence type="ECO:0000256" key="1">
    <source>
        <dbReference type="SAM" id="SignalP"/>
    </source>
</evidence>
<accession>A0A4R6W4W2</accession>
<dbReference type="PANTHER" id="PTHR34512:SF30">
    <property type="entry name" value="OUTER MEMBRANE PROTEIN ASSEMBLY FACTOR BAMB"/>
    <property type="match status" value="1"/>
</dbReference>
<proteinExistence type="predicted"/>
<evidence type="ECO:0000313" key="3">
    <source>
        <dbReference type="EMBL" id="TDQ73747.1"/>
    </source>
</evidence>
<feature type="domain" description="Pyrrolo-quinoline quinone repeat" evidence="2">
    <location>
        <begin position="187"/>
        <end position="315"/>
    </location>
</feature>
<protein>
    <submittedName>
        <fullName evidence="3">Putative pyrroloquinoline-quinone binding quinoprotein</fullName>
    </submittedName>
</protein>
<sequence>MIIRFLKAGFSKNLVVALSLLVSLEACRSDNPEAQLTRMFVTTNSGSLYCLDLATDSLRWQQVMSDSDIDELTYMAIYKEQLIKDYLDGTIVSFDKTTGHKNWIFKDSVSKDQAFYGYNFDDVRFVHFYQRPSLYQDQMFFANSHGEVKSISIMDRIEKWNYQTGVVLLSEPLIAHNAVYQVTGYQVLKLEAATGKELAKFNLEEGSSFAAKSVNGLLYVQTEKGRVYCLDQELQLKWTYTPDAEEGYVQSELFVTDNSVLLSFDGLCALDSKTGEIQWKVKNLNEIKGLDLLERDQYVILTKDTLLILDKKGKLLREKRWSTDIGQPLALTAANSSIYMLTYEGALYKVSADLDKIKLLKSDLLLNNERGLQAAYFLKE</sequence>
<reference evidence="3 4" key="1">
    <citation type="submission" date="2019-03" db="EMBL/GenBank/DDBJ databases">
        <title>Genomic Encyclopedia of Archaeal and Bacterial Type Strains, Phase II (KMG-II): from individual species to whole genera.</title>
        <authorList>
            <person name="Goeker M."/>
        </authorList>
    </citation>
    <scope>NUCLEOTIDE SEQUENCE [LARGE SCALE GENOMIC DNA]</scope>
    <source>
        <strain evidence="3 4">DSM 28353</strain>
    </source>
</reference>
<dbReference type="InterPro" id="IPR002372">
    <property type="entry name" value="PQQ_rpt_dom"/>
</dbReference>
<name>A0A4R6W4W2_9SPHI</name>
<dbReference type="Proteomes" id="UP000295292">
    <property type="component" value="Unassembled WGS sequence"/>
</dbReference>
<dbReference type="Gene3D" id="2.130.10.10">
    <property type="entry name" value="YVTN repeat-like/Quinoprotein amine dehydrogenase"/>
    <property type="match status" value="2"/>
</dbReference>
<dbReference type="InterPro" id="IPR018391">
    <property type="entry name" value="PQQ_b-propeller_rpt"/>
</dbReference>
<dbReference type="RefSeq" id="WP_133586339.1">
    <property type="nucleotide sequence ID" value="NZ_SNYV01000018.1"/>
</dbReference>
<evidence type="ECO:0000313" key="4">
    <source>
        <dbReference type="Proteomes" id="UP000295292"/>
    </source>
</evidence>
<dbReference type="OrthoDB" id="9816081at2"/>
<dbReference type="SUPFAM" id="SSF50998">
    <property type="entry name" value="Quinoprotein alcohol dehydrogenase-like"/>
    <property type="match status" value="2"/>
</dbReference>
<organism evidence="3 4">
    <name type="scientific">Sphingobacterium yanglingense</name>
    <dbReference type="NCBI Taxonomy" id="1437280"/>
    <lineage>
        <taxon>Bacteria</taxon>
        <taxon>Pseudomonadati</taxon>
        <taxon>Bacteroidota</taxon>
        <taxon>Sphingobacteriia</taxon>
        <taxon>Sphingobacteriales</taxon>
        <taxon>Sphingobacteriaceae</taxon>
        <taxon>Sphingobacterium</taxon>
    </lineage>
</organism>
<dbReference type="PANTHER" id="PTHR34512">
    <property type="entry name" value="CELL SURFACE PROTEIN"/>
    <property type="match status" value="1"/>
</dbReference>
<dbReference type="SMART" id="SM00564">
    <property type="entry name" value="PQQ"/>
    <property type="match status" value="6"/>
</dbReference>
<comment type="caution">
    <text evidence="3">The sequence shown here is derived from an EMBL/GenBank/DDBJ whole genome shotgun (WGS) entry which is preliminary data.</text>
</comment>
<gene>
    <name evidence="3" type="ORF">CLV99_4184</name>
</gene>
<dbReference type="InterPro" id="IPR011047">
    <property type="entry name" value="Quinoprotein_ADH-like_sf"/>
</dbReference>
<feature type="domain" description="Pyrrolo-quinoline quinone repeat" evidence="2">
    <location>
        <begin position="37"/>
        <end position="185"/>
    </location>
</feature>
<feature type="chain" id="PRO_5020971332" evidence="1">
    <location>
        <begin position="29"/>
        <end position="380"/>
    </location>
</feature>
<dbReference type="Pfam" id="PF13360">
    <property type="entry name" value="PQQ_2"/>
    <property type="match status" value="2"/>
</dbReference>